<feature type="region of interest" description="Disordered" evidence="2">
    <location>
        <begin position="210"/>
        <end position="230"/>
    </location>
</feature>
<name>A0ABR1K1E5_9AGAR</name>
<evidence type="ECO:0000259" key="3">
    <source>
        <dbReference type="PROSITE" id="PS50004"/>
    </source>
</evidence>
<reference evidence="5 6" key="1">
    <citation type="submission" date="2024-01" db="EMBL/GenBank/DDBJ databases">
        <title>A draft genome for the cacao thread blight pathogen Marasmiellus scandens.</title>
        <authorList>
            <person name="Baruah I.K."/>
            <person name="Leung J."/>
            <person name="Bukari Y."/>
            <person name="Amoako-Attah I."/>
            <person name="Meinhardt L.W."/>
            <person name="Bailey B.A."/>
            <person name="Cohen S.P."/>
        </authorList>
    </citation>
    <scope>NUCLEOTIDE SEQUENCE [LARGE SCALE GENOMIC DNA]</scope>
    <source>
        <strain evidence="5 6">GH-19</strain>
    </source>
</reference>
<dbReference type="SMART" id="SM00323">
    <property type="entry name" value="RasGAP"/>
    <property type="match status" value="1"/>
</dbReference>
<dbReference type="PROSITE" id="PS50004">
    <property type="entry name" value="C2"/>
    <property type="match status" value="1"/>
</dbReference>
<feature type="compositionally biased region" description="Polar residues" evidence="2">
    <location>
        <begin position="793"/>
        <end position="806"/>
    </location>
</feature>
<dbReference type="Gene3D" id="2.60.40.150">
    <property type="entry name" value="C2 domain"/>
    <property type="match status" value="1"/>
</dbReference>
<dbReference type="Proteomes" id="UP001498398">
    <property type="component" value="Unassembled WGS sequence"/>
</dbReference>
<comment type="caution">
    <text evidence="5">The sequence shown here is derived from an EMBL/GenBank/DDBJ whole genome shotgun (WGS) entry which is preliminary data.</text>
</comment>
<dbReference type="PROSITE" id="PS50018">
    <property type="entry name" value="RAS_GTPASE_ACTIV_2"/>
    <property type="match status" value="1"/>
</dbReference>
<sequence length="836" mass="94103">MSDPWERSAIETELVVGDGREFLGPAEVFVSNTVGAALRKPPNARKKTDKRETAKQPNSTEDKKIKEQFNWLTLAKGPSGGHWRPATCKLSEEGERCLLNIYVDESILYQTIYIHLLNHTDIRHADTSLFLRKDCLSIYCATGKRWASANTVEPVYLHFASLDACNAWMALLRSYALPEIYGRWFFPTDGGSYRMWRQVELTVMQGRNLGNSKPFESRDSLSDSDSSEPDPVDIDVFCEIKLNETLCGRTTVKKGIGSPDWHEAYTFSEIPPFDNLEVVVWREKKLFKPSILGIVTISLSNFRRGETVEGWFPVLHSTAGSIASDLQLGEVRLKIRVDEEIVLPLASYAKLLKIFRSRNFLDWMTEFESKLKLKSIGPSLMVLAVANNQLIEQVQEIARKEVDGSATSRQTLFRGNTILTKVIEQCMSFYGKPFLEASIGPVLRRFCNEKVAIEVDPMRSRKSTKDVERNVELLIYWCQQFLSQIYSVREECPFEMRQIFGTIRDLVEKRFTSSPLDHNDLPWQSVSAFCFLRFIVPAILHPHLFGLTPGLPPLPVQRSLTLVAKVIQSLANLNASVQKEEFMRGVKDFLQESRDAMIDYLIAISSPSKDVRFAVKPNERFSRANVASLMREREAKMPVLYRESIPVLPYMLDIPRTLAIVTSAVIRTSRAYSAEAKPSQCIDKPLEDFCAKCFEVEEQALQRVSQLAAQLSASHRRPYASADWGSPSPTSGLISPPRSDSPSSDHGSPRSPRPSTAPSDGDPNRRRTLFQQSLATPPSPDAVPDPSSRLLHIQSTSDESISSYSPNPDGVKGEPITEDDLAKGRKGLFRGLLRRG</sequence>
<dbReference type="Gene3D" id="1.10.506.10">
    <property type="entry name" value="GTPase Activation - p120gap, domain 1"/>
    <property type="match status" value="1"/>
</dbReference>
<dbReference type="PANTHER" id="PTHR10194">
    <property type="entry name" value="RAS GTPASE-ACTIVATING PROTEINS"/>
    <property type="match status" value="1"/>
</dbReference>
<dbReference type="Pfam" id="PF00168">
    <property type="entry name" value="C2"/>
    <property type="match status" value="1"/>
</dbReference>
<feature type="compositionally biased region" description="Low complexity" evidence="2">
    <location>
        <begin position="735"/>
        <end position="759"/>
    </location>
</feature>
<dbReference type="CDD" id="cd05137">
    <property type="entry name" value="RasGAP_CLA2_BUD2"/>
    <property type="match status" value="1"/>
</dbReference>
<evidence type="ECO:0000313" key="6">
    <source>
        <dbReference type="Proteomes" id="UP001498398"/>
    </source>
</evidence>
<dbReference type="InterPro" id="IPR008936">
    <property type="entry name" value="Rho_GTPase_activation_prot"/>
</dbReference>
<evidence type="ECO:0000256" key="1">
    <source>
        <dbReference type="ARBA" id="ARBA00022468"/>
    </source>
</evidence>
<evidence type="ECO:0000259" key="4">
    <source>
        <dbReference type="PROSITE" id="PS50018"/>
    </source>
</evidence>
<dbReference type="Pfam" id="PF00616">
    <property type="entry name" value="RasGAP"/>
    <property type="match status" value="1"/>
</dbReference>
<evidence type="ECO:0008006" key="7">
    <source>
        <dbReference type="Google" id="ProtNLM"/>
    </source>
</evidence>
<keyword evidence="1" id="KW-0343">GTPase activation</keyword>
<dbReference type="SUPFAM" id="SSF48350">
    <property type="entry name" value="GTPase activation domain, GAP"/>
    <property type="match status" value="1"/>
</dbReference>
<dbReference type="InterPro" id="IPR035892">
    <property type="entry name" value="C2_domain_sf"/>
</dbReference>
<gene>
    <name evidence="5" type="ORF">VKT23_003400</name>
</gene>
<dbReference type="InterPro" id="IPR001936">
    <property type="entry name" value="RasGAP_dom"/>
</dbReference>
<dbReference type="InterPro" id="IPR000008">
    <property type="entry name" value="C2_dom"/>
</dbReference>
<feature type="domain" description="Ras-GAP" evidence="4">
    <location>
        <begin position="372"/>
        <end position="572"/>
    </location>
</feature>
<organism evidence="5 6">
    <name type="scientific">Marasmiellus scandens</name>
    <dbReference type="NCBI Taxonomy" id="2682957"/>
    <lineage>
        <taxon>Eukaryota</taxon>
        <taxon>Fungi</taxon>
        <taxon>Dikarya</taxon>
        <taxon>Basidiomycota</taxon>
        <taxon>Agaricomycotina</taxon>
        <taxon>Agaricomycetes</taxon>
        <taxon>Agaricomycetidae</taxon>
        <taxon>Agaricales</taxon>
        <taxon>Marasmiineae</taxon>
        <taxon>Omphalotaceae</taxon>
        <taxon>Marasmiellus</taxon>
    </lineage>
</organism>
<feature type="region of interest" description="Disordered" evidence="2">
    <location>
        <begin position="718"/>
        <end position="836"/>
    </location>
</feature>
<feature type="domain" description="C2" evidence="3">
    <location>
        <begin position="180"/>
        <end position="312"/>
    </location>
</feature>
<protein>
    <recommendedName>
        <fullName evidence="7">Rho GTPase activation protein</fullName>
    </recommendedName>
</protein>
<evidence type="ECO:0000313" key="5">
    <source>
        <dbReference type="EMBL" id="KAK7468903.1"/>
    </source>
</evidence>
<dbReference type="InterPro" id="IPR039360">
    <property type="entry name" value="Ras_GTPase"/>
</dbReference>
<dbReference type="SUPFAM" id="SSF49562">
    <property type="entry name" value="C2 domain (Calcium/lipid-binding domain, CaLB)"/>
    <property type="match status" value="1"/>
</dbReference>
<accession>A0ABR1K1E5</accession>
<dbReference type="EMBL" id="JBANRG010000003">
    <property type="protein sequence ID" value="KAK7468903.1"/>
    <property type="molecule type" value="Genomic_DNA"/>
</dbReference>
<dbReference type="SMART" id="SM00239">
    <property type="entry name" value="C2"/>
    <property type="match status" value="1"/>
</dbReference>
<dbReference type="PANTHER" id="PTHR10194:SF60">
    <property type="entry name" value="RAS GTPASE-ACTIVATING PROTEIN RASKOL"/>
    <property type="match status" value="1"/>
</dbReference>
<feature type="region of interest" description="Disordered" evidence="2">
    <location>
        <begin position="39"/>
        <end position="62"/>
    </location>
</feature>
<feature type="compositionally biased region" description="Basic and acidic residues" evidence="2">
    <location>
        <begin position="49"/>
        <end position="62"/>
    </location>
</feature>
<feature type="compositionally biased region" description="Basic residues" evidence="2">
    <location>
        <begin position="824"/>
        <end position="836"/>
    </location>
</feature>
<keyword evidence="6" id="KW-1185">Reference proteome</keyword>
<evidence type="ECO:0000256" key="2">
    <source>
        <dbReference type="SAM" id="MobiDB-lite"/>
    </source>
</evidence>
<proteinExistence type="predicted"/>